<protein>
    <submittedName>
        <fullName evidence="3">Uncharacterized protein</fullName>
    </submittedName>
</protein>
<accession>A0AAI8MNJ4</accession>
<reference evidence="3 4" key="1">
    <citation type="journal article" date="2012" name="J. Bacteriol.">
        <title>Complete Genome Sequence of Helicobacter cinaedi Type Strain ATCC BAA-847.</title>
        <authorList>
            <person name="Miyoshi-Akiyama T."/>
            <person name="Takeshita N."/>
            <person name="Ohmagari N."/>
            <person name="Kirikae T."/>
        </authorList>
    </citation>
    <scope>NUCLEOTIDE SEQUENCE [LARGE SCALE GENOMIC DNA]</scope>
    <source>
        <strain evidence="3 4">ATCC BAA-847</strain>
    </source>
</reference>
<proteinExistence type="predicted"/>
<evidence type="ECO:0000313" key="3">
    <source>
        <dbReference type="EMBL" id="BAM32781.1"/>
    </source>
</evidence>
<dbReference type="AlphaFoldDB" id="A0AAI8MNJ4"/>
<evidence type="ECO:0000313" key="4">
    <source>
        <dbReference type="Proteomes" id="UP000006036"/>
    </source>
</evidence>
<organism evidence="3 4">
    <name type="scientific">Helicobacter cinaedi CCUG 18818 = ATCC BAA-847</name>
    <dbReference type="NCBI Taxonomy" id="537971"/>
    <lineage>
        <taxon>Bacteria</taxon>
        <taxon>Pseudomonadati</taxon>
        <taxon>Campylobacterota</taxon>
        <taxon>Epsilonproteobacteria</taxon>
        <taxon>Campylobacterales</taxon>
        <taxon>Helicobacteraceae</taxon>
        <taxon>Helicobacter</taxon>
    </lineage>
</organism>
<dbReference type="Proteomes" id="UP000006036">
    <property type="component" value="Chromosome 1"/>
</dbReference>
<feature type="coiled-coil region" evidence="1">
    <location>
        <begin position="686"/>
        <end position="753"/>
    </location>
</feature>
<gene>
    <name evidence="3" type="ORF">HCBAA847_1551</name>
</gene>
<name>A0AAI8MNJ4_9HELI</name>
<dbReference type="EMBL" id="AP012492">
    <property type="protein sequence ID" value="BAM32781.1"/>
    <property type="molecule type" value="Genomic_DNA"/>
</dbReference>
<evidence type="ECO:0000256" key="2">
    <source>
        <dbReference type="SAM" id="MobiDB-lite"/>
    </source>
</evidence>
<sequence length="1202" mass="141386">MMKENNVKRILFLHNRNDLLREITAYTQNAKKIALYCSNFKEIDAKCLIRTKERLSLEDWLVQHFFSLRDKEVTIEVYDYNSINQKNIVKNNQERDCGNIKIYNKQNDTSSILFNFVKQLNGGKDIDNLSKAISKFIKQKDSFEKLKSCIENNLQKPIIEKLSDFKETEFFGGQGKYKESLQFAFDNLIQDIRNIYEEGNAQTYKEIVNFFFSIFNIFDIKKIASKGNLVFLAIDTLFEGSKTLGNILEWADSKYSFAISNSIIKLFVQDIAPIIFLFENRILNYTLIIDNKILIELSGFKHDIEESSAYIKQNLALLIELKQESLTNVEGINLSCVCENEKLQICGKDSITNHLSAQMTSNNNRLVFIESPYFNSSQLVQLMKNEQKSEIKAPSAQGYNYLIISNAPYKHNAGLNHKLLEELGNTISYGDENKKEVKSDTLFTNPKKDYDETIDYSKYKITIKDEISKPYVVSLSPFVFVPQKEYNDYKNTKEHLDSLNYGFYPQDKNQIEDYHKFERENRDKILNFNFIEHFFQQENNKTYFLEQEKKYFKESIECLQSYIDSITQVLVTYEYNYYDGYEIPIRETKLEPKKNYSVLEVLLLALTYYVIKNFYTSIKTDTQKWWNFISKYECIEIDKESFRILPYESFLVLEDSKSKIPLCFSKQRKNELLKNNEEVFCIEEFVEELENQKDTDKINVDEILEEFFNEEDSDSKSEFGSLDETNQGSLENLKTLETKLQDLEKDLQKEQTNTRLKASESLQVIIEHFIVSFFPFASLFFNLSPFNISKALVKLLFSYKIKHLREVLFGELGLAYLAYILYNHDMKIYTQTYEKNRTLKRRFERLKKKSFVQAVKQVQNSIVTISQKDHIKDFKQIKGQDLKYYKNIFLKDYTKDTIKSFFKSLPQAVGMNIFNQLFITHYEKSKKEFERLKFTKFSYKYHPPYVLKRQNEGVFYPMLVNNTFLSFNFINMIIGGRLRTGAFGDIDSLFYCYEDIKTTNTRNYLLNKLLAYLCLDELRGMNDTLTPLNDIEFFNTRAYTQDLPTRPRLLKLQHKEGEFKAPPNASEQIKINIAEFNQKMQSINKDERKQALYKEYKDRENRSANNEERGEMQASASAIDAYHIAINYLDDVYMDCFNTNLKDNTPNLEKHREFLRALNIIGENNIKAMYVGIGQNQDDNQNPSSSLQLDDADVLYTRSGSR</sequence>
<feature type="compositionally biased region" description="Polar residues" evidence="2">
    <location>
        <begin position="1175"/>
        <end position="1188"/>
    </location>
</feature>
<evidence type="ECO:0000256" key="1">
    <source>
        <dbReference type="SAM" id="Coils"/>
    </source>
</evidence>
<feature type="region of interest" description="Disordered" evidence="2">
    <location>
        <begin position="1175"/>
        <end position="1202"/>
    </location>
</feature>
<dbReference type="KEGG" id="hcb:HCBAA847_1551"/>
<keyword evidence="1" id="KW-0175">Coiled coil</keyword>